<comment type="similarity">
    <text evidence="7 9">Belongs to the ribulokinase family.</text>
</comment>
<accession>A0A1W9YWV4</accession>
<dbReference type="InterPro" id="IPR005929">
    <property type="entry name" value="Ribulokinase"/>
</dbReference>
<evidence type="ECO:0000256" key="3">
    <source>
        <dbReference type="ARBA" id="ARBA00022777"/>
    </source>
</evidence>
<evidence type="ECO:0000256" key="6">
    <source>
        <dbReference type="ARBA" id="ARBA00023277"/>
    </source>
</evidence>
<evidence type="ECO:0000256" key="1">
    <source>
        <dbReference type="ARBA" id="ARBA00022679"/>
    </source>
</evidence>
<proteinExistence type="inferred from homology"/>
<dbReference type="InterPro" id="IPR000577">
    <property type="entry name" value="Carb_kinase_FGGY"/>
</dbReference>
<dbReference type="HAMAP" id="MF_00520">
    <property type="entry name" value="Ribulokinase"/>
    <property type="match status" value="1"/>
</dbReference>
<gene>
    <name evidence="7" type="primary">araB</name>
    <name evidence="12" type="ORF">BST17_14365</name>
</gene>
<sequence>MSQDTPRGAAPSSAHKYVVGIDFGTLSGRALVVRVADGRELAAAEHAYRHGVLTEELPGQRGVRLPPDYALQVPEDYVDVLRYAVPEAVAAAGIDPADVIGVGTDFTACTMVAARRDGTPLCQLPEFADRPHAYAKLWRHHAAQPQADRINALAAERAEAWLPRYGGFISSEWELAKGLQILDEDPEIYAAIDAFVEGADWIVWQLTGRYVRNVSTAGYKAIRQDGAYPTREFLAALDPAFADFVADKIEQPIAALGAAAGTLTAQAAAWTGLPAGIAVAVGNIDAHVTVAAADAAEPGRLVAIMGTSTCHVMNGREVRHVPGMCGVVDGGITMGLWGYEAGQSGVGDIFAWFIENNVPEQFVRAAAAQGISVHEHLSALAARQQIGRHGLVALDWHSGNRSVLVDHHLSGVIVGQTLETTCVDQYRALLEATAFGTRMIIETFVGAGVPVDELVVAGGLMKNHLLMQIYADVTGLPLSCVTSAQAPALGAAIHAATAAGVYPDVPTASARMGGRTANAFMPIAENVARYDALYAEYVALHEWFGRGNPMMRRLRALRAAAADDEKVGVAR</sequence>
<keyword evidence="13" id="KW-1185">Reference proteome</keyword>
<dbReference type="GO" id="GO:0005524">
    <property type="term" value="F:ATP binding"/>
    <property type="evidence" value="ECO:0007669"/>
    <property type="project" value="UniProtKB-UniRule"/>
</dbReference>
<keyword evidence="6 7" id="KW-0119">Carbohydrate metabolism</keyword>
<dbReference type="NCBIfam" id="TIGR01234">
    <property type="entry name" value="L-ribulokinase"/>
    <property type="match status" value="1"/>
</dbReference>
<keyword evidence="3 7" id="KW-0418">Kinase</keyword>
<dbReference type="InterPro" id="IPR018485">
    <property type="entry name" value="FGGY_C"/>
</dbReference>
<dbReference type="PANTHER" id="PTHR43435:SF4">
    <property type="entry name" value="FGGY CARBOHYDRATE KINASE DOMAIN-CONTAINING PROTEIN"/>
    <property type="match status" value="1"/>
</dbReference>
<dbReference type="InterPro" id="IPR018484">
    <property type="entry name" value="FGGY_N"/>
</dbReference>
<dbReference type="CDD" id="cd07781">
    <property type="entry name" value="ASKHA_NBD_FGGY_L-RBK"/>
    <property type="match status" value="1"/>
</dbReference>
<comment type="caution">
    <text evidence="12">The sequence shown here is derived from an EMBL/GenBank/DDBJ whole genome shotgun (WGS) entry which is preliminary data.</text>
</comment>
<comment type="catalytic activity">
    <reaction evidence="7 9">
        <text>L-ribulose + ATP = L-ribulose 5-phosphate + ADP + H(+)</text>
        <dbReference type="Rhea" id="RHEA:22072"/>
        <dbReference type="ChEBI" id="CHEBI:15378"/>
        <dbReference type="ChEBI" id="CHEBI:16880"/>
        <dbReference type="ChEBI" id="CHEBI:30616"/>
        <dbReference type="ChEBI" id="CHEBI:58226"/>
        <dbReference type="ChEBI" id="CHEBI:456216"/>
        <dbReference type="EC" id="2.7.1.16"/>
    </reaction>
</comment>
<dbReference type="EC" id="2.7.1.16" evidence="7 8"/>
<dbReference type="GO" id="GO:0008741">
    <property type="term" value="F:ribulokinase activity"/>
    <property type="evidence" value="ECO:0007669"/>
    <property type="project" value="UniProtKB-UniRule"/>
</dbReference>
<keyword evidence="5 7" id="KW-0054">Arabinose catabolism</keyword>
<dbReference type="Pfam" id="PF02782">
    <property type="entry name" value="FGGY_C"/>
    <property type="match status" value="1"/>
</dbReference>
<dbReference type="EMBL" id="MVHJ01000010">
    <property type="protein sequence ID" value="ORA04459.1"/>
    <property type="molecule type" value="Genomic_DNA"/>
</dbReference>
<dbReference type="PIRSF" id="PIRSF000538">
    <property type="entry name" value="GlpK"/>
    <property type="match status" value="1"/>
</dbReference>
<comment type="catalytic activity">
    <reaction evidence="7">
        <text>D-ribulose + ATP = D-ribulose 5-phosphate + ADP + H(+)</text>
        <dbReference type="Rhea" id="RHEA:17601"/>
        <dbReference type="ChEBI" id="CHEBI:15378"/>
        <dbReference type="ChEBI" id="CHEBI:17173"/>
        <dbReference type="ChEBI" id="CHEBI:30616"/>
        <dbReference type="ChEBI" id="CHEBI:58121"/>
        <dbReference type="ChEBI" id="CHEBI:456216"/>
        <dbReference type="EC" id="2.7.1.16"/>
    </reaction>
</comment>
<evidence type="ECO:0000256" key="5">
    <source>
        <dbReference type="ARBA" id="ARBA00022935"/>
    </source>
</evidence>
<dbReference type="RefSeq" id="WP_083059149.1">
    <property type="nucleotide sequence ID" value="NZ_JACKVM010000008.1"/>
</dbReference>
<name>A0A1W9YWV4_MYCBA</name>
<evidence type="ECO:0000259" key="11">
    <source>
        <dbReference type="Pfam" id="PF02782"/>
    </source>
</evidence>
<evidence type="ECO:0000256" key="9">
    <source>
        <dbReference type="RuleBase" id="RU003455"/>
    </source>
</evidence>
<dbReference type="GO" id="GO:0019569">
    <property type="term" value="P:L-arabinose catabolic process to D-xylulose 5-phosphate"/>
    <property type="evidence" value="ECO:0007669"/>
    <property type="project" value="UniProtKB-UniRule"/>
</dbReference>
<organism evidence="12 13">
    <name type="scientific">Mycolicibacterium bacteremicum</name>
    <name type="common">Mycobacterium bacteremicum</name>
    <dbReference type="NCBI Taxonomy" id="564198"/>
    <lineage>
        <taxon>Bacteria</taxon>
        <taxon>Bacillati</taxon>
        <taxon>Actinomycetota</taxon>
        <taxon>Actinomycetes</taxon>
        <taxon>Mycobacteriales</taxon>
        <taxon>Mycobacteriaceae</taxon>
        <taxon>Mycolicibacterium</taxon>
    </lineage>
</organism>
<evidence type="ECO:0000259" key="10">
    <source>
        <dbReference type="Pfam" id="PF00370"/>
    </source>
</evidence>
<comment type="pathway">
    <text evidence="7 9">Carbohydrate degradation; L-arabinose degradation via L-ribulose; D-xylulose 5-phosphate from L-arabinose (bacterial route): step 2/3.</text>
</comment>
<evidence type="ECO:0000256" key="2">
    <source>
        <dbReference type="ARBA" id="ARBA00022741"/>
    </source>
</evidence>
<keyword evidence="2 7" id="KW-0547">Nucleotide-binding</keyword>
<protein>
    <recommendedName>
        <fullName evidence="7 8">Ribulokinase</fullName>
        <ecNumber evidence="7 8">2.7.1.16</ecNumber>
    </recommendedName>
</protein>
<dbReference type="SUPFAM" id="SSF53067">
    <property type="entry name" value="Actin-like ATPase domain"/>
    <property type="match status" value="2"/>
</dbReference>
<dbReference type="Pfam" id="PF00370">
    <property type="entry name" value="FGGY_N"/>
    <property type="match status" value="1"/>
</dbReference>
<keyword evidence="1 7" id="KW-0808">Transferase</keyword>
<evidence type="ECO:0000256" key="7">
    <source>
        <dbReference type="HAMAP-Rule" id="MF_00520"/>
    </source>
</evidence>
<dbReference type="GO" id="GO:0005737">
    <property type="term" value="C:cytoplasm"/>
    <property type="evidence" value="ECO:0007669"/>
    <property type="project" value="TreeGrafter"/>
</dbReference>
<dbReference type="GO" id="GO:0019150">
    <property type="term" value="F:D-ribulokinase activity"/>
    <property type="evidence" value="ECO:0007669"/>
    <property type="project" value="TreeGrafter"/>
</dbReference>
<dbReference type="OrthoDB" id="9805576at2"/>
<dbReference type="PANTHER" id="PTHR43435">
    <property type="entry name" value="RIBULOKINASE"/>
    <property type="match status" value="1"/>
</dbReference>
<feature type="domain" description="Carbohydrate kinase FGGY N-terminal" evidence="10">
    <location>
        <begin position="17"/>
        <end position="289"/>
    </location>
</feature>
<evidence type="ECO:0000256" key="8">
    <source>
        <dbReference type="NCBIfam" id="TIGR01234"/>
    </source>
</evidence>
<evidence type="ECO:0000313" key="12">
    <source>
        <dbReference type="EMBL" id="ORA04459.1"/>
    </source>
</evidence>
<dbReference type="InterPro" id="IPR043129">
    <property type="entry name" value="ATPase_NBD"/>
</dbReference>
<dbReference type="Gene3D" id="3.30.420.40">
    <property type="match status" value="2"/>
</dbReference>
<evidence type="ECO:0000256" key="4">
    <source>
        <dbReference type="ARBA" id="ARBA00022840"/>
    </source>
</evidence>
<dbReference type="AlphaFoldDB" id="A0A1W9YWV4"/>
<reference evidence="12 13" key="1">
    <citation type="submission" date="2017-02" db="EMBL/GenBank/DDBJ databases">
        <title>The new phylogeny of genus Mycobacterium.</title>
        <authorList>
            <person name="Tortoli E."/>
            <person name="Trovato A."/>
            <person name="Cirillo D.M."/>
        </authorList>
    </citation>
    <scope>NUCLEOTIDE SEQUENCE [LARGE SCALE GENOMIC DNA]</scope>
    <source>
        <strain evidence="12 13">DSM 45578</strain>
    </source>
</reference>
<dbReference type="UniPathway" id="UPA00145">
    <property type="reaction ID" value="UER00566"/>
</dbReference>
<feature type="domain" description="Carbohydrate kinase FGGY C-terminal" evidence="11">
    <location>
        <begin position="302"/>
        <end position="499"/>
    </location>
</feature>
<dbReference type="NCBIfam" id="NF003154">
    <property type="entry name" value="PRK04123.1"/>
    <property type="match status" value="1"/>
</dbReference>
<keyword evidence="4 7" id="KW-0067">ATP-binding</keyword>
<dbReference type="STRING" id="564198.BST17_14365"/>
<evidence type="ECO:0000313" key="13">
    <source>
        <dbReference type="Proteomes" id="UP000192366"/>
    </source>
</evidence>
<dbReference type="Proteomes" id="UP000192366">
    <property type="component" value="Unassembled WGS sequence"/>
</dbReference>